<evidence type="ECO:0000256" key="1">
    <source>
        <dbReference type="SAM" id="SignalP"/>
    </source>
</evidence>
<organism evidence="2 3">
    <name type="scientific">Chironomus riparius</name>
    <dbReference type="NCBI Taxonomy" id="315576"/>
    <lineage>
        <taxon>Eukaryota</taxon>
        <taxon>Metazoa</taxon>
        <taxon>Ecdysozoa</taxon>
        <taxon>Arthropoda</taxon>
        <taxon>Hexapoda</taxon>
        <taxon>Insecta</taxon>
        <taxon>Pterygota</taxon>
        <taxon>Neoptera</taxon>
        <taxon>Endopterygota</taxon>
        <taxon>Diptera</taxon>
        <taxon>Nematocera</taxon>
        <taxon>Chironomoidea</taxon>
        <taxon>Chironomidae</taxon>
        <taxon>Chironominae</taxon>
        <taxon>Chironomus</taxon>
    </lineage>
</organism>
<name>A0A9N9S6G4_9DIPT</name>
<sequence length="201" mass="23268">MKTLILISILFYFVTANEIDLCIQRKLKLSEPIDHKNIQRDIQNENLKKFRYSARFALQICHPTFDIIAGQIFKKMTKPQVPLTQTELKCYELYLLKQNPEGLLVPELDKNLLNGFEGSDECDGIVKNYIDTQIKIKMPAGTEGELKCMDNSIEKYMNGRIKAFALSKGGYSLDIFYDEKNRFVKELREVSDDLIECINNL</sequence>
<reference evidence="2" key="1">
    <citation type="submission" date="2022-01" db="EMBL/GenBank/DDBJ databases">
        <authorList>
            <person name="King R."/>
        </authorList>
    </citation>
    <scope>NUCLEOTIDE SEQUENCE</scope>
</reference>
<proteinExistence type="predicted"/>
<evidence type="ECO:0000313" key="3">
    <source>
        <dbReference type="Proteomes" id="UP001153620"/>
    </source>
</evidence>
<dbReference type="AlphaFoldDB" id="A0A9N9S6G4"/>
<gene>
    <name evidence="2" type="ORF">CHIRRI_LOCUS13837</name>
</gene>
<accession>A0A9N9S6G4</accession>
<feature type="signal peptide" evidence="1">
    <location>
        <begin position="1"/>
        <end position="16"/>
    </location>
</feature>
<dbReference type="Proteomes" id="UP001153620">
    <property type="component" value="Chromosome 4"/>
</dbReference>
<protein>
    <submittedName>
        <fullName evidence="2">Uncharacterized protein</fullName>
    </submittedName>
</protein>
<keyword evidence="3" id="KW-1185">Reference proteome</keyword>
<dbReference type="OrthoDB" id="10395091at2759"/>
<feature type="chain" id="PRO_5040286539" evidence="1">
    <location>
        <begin position="17"/>
        <end position="201"/>
    </location>
</feature>
<keyword evidence="1" id="KW-0732">Signal</keyword>
<evidence type="ECO:0000313" key="2">
    <source>
        <dbReference type="EMBL" id="CAG9811027.1"/>
    </source>
</evidence>
<dbReference type="EMBL" id="OU895880">
    <property type="protein sequence ID" value="CAG9811027.1"/>
    <property type="molecule type" value="Genomic_DNA"/>
</dbReference>
<reference evidence="2" key="2">
    <citation type="submission" date="2022-10" db="EMBL/GenBank/DDBJ databases">
        <authorList>
            <consortium name="ENA_rothamsted_submissions"/>
            <consortium name="culmorum"/>
            <person name="King R."/>
        </authorList>
    </citation>
    <scope>NUCLEOTIDE SEQUENCE</scope>
</reference>